<evidence type="ECO:0000313" key="1">
    <source>
        <dbReference type="EMBL" id="WTU44944.1"/>
    </source>
</evidence>
<dbReference type="EMBL" id="CP108253">
    <property type="protein sequence ID" value="WTU44944.1"/>
    <property type="molecule type" value="Genomic_DNA"/>
</dbReference>
<reference evidence="1" key="1">
    <citation type="submission" date="2022-10" db="EMBL/GenBank/DDBJ databases">
        <title>The complete genomes of actinobacterial strains from the NBC collection.</title>
        <authorList>
            <person name="Joergensen T.S."/>
            <person name="Alvarez Arevalo M."/>
            <person name="Sterndorff E.B."/>
            <person name="Faurdal D."/>
            <person name="Vuksanovic O."/>
            <person name="Mourched A.-S."/>
            <person name="Charusanti P."/>
            <person name="Shaw S."/>
            <person name="Blin K."/>
            <person name="Weber T."/>
        </authorList>
    </citation>
    <scope>NUCLEOTIDE SEQUENCE</scope>
    <source>
        <strain evidence="1">NBC_00060</strain>
    </source>
</reference>
<accession>A0AAU2H9N2</accession>
<protein>
    <submittedName>
        <fullName evidence="1">Uncharacterized protein</fullName>
    </submittedName>
</protein>
<name>A0AAU2H9N2_9ACTN</name>
<dbReference type="AlphaFoldDB" id="A0AAU2H9N2"/>
<sequence length="85" mass="9552">MVGKAAEAGIFAYRDDLNAWIHALMSLRDPKNRERASRRAKARSDKLSANPGLDVWCNTVESLCDPRRRKLSRVAGQPEHNGHVL</sequence>
<organism evidence="1">
    <name type="scientific">Streptomyces sp. NBC_00060</name>
    <dbReference type="NCBI Taxonomy" id="2975636"/>
    <lineage>
        <taxon>Bacteria</taxon>
        <taxon>Bacillati</taxon>
        <taxon>Actinomycetota</taxon>
        <taxon>Actinomycetes</taxon>
        <taxon>Kitasatosporales</taxon>
        <taxon>Streptomycetaceae</taxon>
        <taxon>Streptomyces</taxon>
    </lineage>
</organism>
<proteinExistence type="predicted"/>
<gene>
    <name evidence="1" type="ORF">OHV25_37930</name>
</gene>